<organism evidence="2 3">
    <name type="scientific">Knufia obscura</name>
    <dbReference type="NCBI Taxonomy" id="1635080"/>
    <lineage>
        <taxon>Eukaryota</taxon>
        <taxon>Fungi</taxon>
        <taxon>Dikarya</taxon>
        <taxon>Ascomycota</taxon>
        <taxon>Pezizomycotina</taxon>
        <taxon>Eurotiomycetes</taxon>
        <taxon>Chaetothyriomycetidae</taxon>
        <taxon>Chaetothyriales</taxon>
        <taxon>Trichomeriaceae</taxon>
        <taxon>Knufia</taxon>
    </lineage>
</organism>
<proteinExistence type="predicted"/>
<reference evidence="2 3" key="1">
    <citation type="journal article" date="2023" name="Res Sq">
        <title>Genomic and morphological characterization of Knufia obscura isolated from the Mars 2020 spacecraft assembly facility.</title>
        <authorList>
            <person name="Chander A.M."/>
            <person name="Teixeira M.M."/>
            <person name="Singh N.K."/>
            <person name="Williams M.P."/>
            <person name="Parker C.W."/>
            <person name="Leo P."/>
            <person name="Stajich J.E."/>
            <person name="Torok T."/>
            <person name="Tighe S."/>
            <person name="Mason C.E."/>
            <person name="Venkateswaran K."/>
        </authorList>
    </citation>
    <scope>NUCLEOTIDE SEQUENCE [LARGE SCALE GENOMIC DNA]</scope>
    <source>
        <strain evidence="2 3">CCFEE 5817</strain>
    </source>
</reference>
<keyword evidence="3" id="KW-1185">Reference proteome</keyword>
<evidence type="ECO:0000256" key="1">
    <source>
        <dbReference type="SAM" id="MobiDB-lite"/>
    </source>
</evidence>
<accession>A0ABR0RCD7</accession>
<feature type="region of interest" description="Disordered" evidence="1">
    <location>
        <begin position="23"/>
        <end position="51"/>
    </location>
</feature>
<dbReference type="Proteomes" id="UP001334248">
    <property type="component" value="Unassembled WGS sequence"/>
</dbReference>
<evidence type="ECO:0000313" key="3">
    <source>
        <dbReference type="Proteomes" id="UP001334248"/>
    </source>
</evidence>
<dbReference type="EMBL" id="JAVHJV010000013">
    <property type="protein sequence ID" value="KAK5938296.1"/>
    <property type="molecule type" value="Genomic_DNA"/>
</dbReference>
<feature type="compositionally biased region" description="Low complexity" evidence="1">
    <location>
        <begin position="35"/>
        <end position="48"/>
    </location>
</feature>
<sequence>MPFLCNLLRSRTRKHNVELVDRVDSSGRLSERSSQRPQRTRQSPRGTTFMPSTEYLSNHNLALHKILPSNPPPRAIQRRIDSMNAAREYARQEYERNLDAEIFWIPAGPTPVDPTPTCPTRPRRPCAADLPPIAPDEIPVFHFPTAGHDSTEVARLMRSESQPASEMRKLRKRSGRSGVVLECPRPDQYRTRRGFEQAYIRHVEQYGQQQHPTEACASVQDKHQRVSSSPPVVPAPGFLQDISAPQAIDGNDDDFYWDDRMPLEQAEYVQSYVQQAALDNLVNEVFDAMPESETDFGMS</sequence>
<gene>
    <name evidence="2" type="ORF">PMZ80_009266</name>
</gene>
<dbReference type="GeneID" id="90002715"/>
<name>A0ABR0RCD7_9EURO</name>
<feature type="compositionally biased region" description="Basic and acidic residues" evidence="1">
    <location>
        <begin position="23"/>
        <end position="34"/>
    </location>
</feature>
<evidence type="ECO:0000313" key="2">
    <source>
        <dbReference type="EMBL" id="KAK5938296.1"/>
    </source>
</evidence>
<comment type="caution">
    <text evidence="2">The sequence shown here is derived from an EMBL/GenBank/DDBJ whole genome shotgun (WGS) entry which is preliminary data.</text>
</comment>
<protein>
    <submittedName>
        <fullName evidence="2">Uncharacterized protein</fullName>
    </submittedName>
</protein>
<dbReference type="RefSeq" id="XP_064726386.1">
    <property type="nucleotide sequence ID" value="XM_064877661.1"/>
</dbReference>